<feature type="region of interest" description="Disordered" evidence="1">
    <location>
        <begin position="51"/>
        <end position="90"/>
    </location>
</feature>
<reference evidence="2 3" key="1">
    <citation type="submission" date="2020-09" db="EMBL/GenBank/DDBJ databases">
        <title>De no assembly of potato wild relative species, Solanum commersonii.</title>
        <authorList>
            <person name="Cho K."/>
        </authorList>
    </citation>
    <scope>NUCLEOTIDE SEQUENCE [LARGE SCALE GENOMIC DNA]</scope>
    <source>
        <strain evidence="2">LZ3.2</strain>
        <tissue evidence="2">Leaf</tissue>
    </source>
</reference>
<accession>A0A9J5XSF3</accession>
<dbReference type="EMBL" id="JACXVP010000008">
    <property type="protein sequence ID" value="KAG5590725.1"/>
    <property type="molecule type" value="Genomic_DNA"/>
</dbReference>
<sequence>VEGEKGLLSRGPEPLVRYHSGRARILNLCQDLRAKEQSQVTEACKGFLRSDGDWPSSAKAEGSLTTRPTHRAGTKVGLSDPTVLSGRAVP</sequence>
<comment type="caution">
    <text evidence="2">The sequence shown here is derived from an EMBL/GenBank/DDBJ whole genome shotgun (WGS) entry which is preliminary data.</text>
</comment>
<dbReference type="AntiFam" id="ANF00275">
    <property type="entry name" value="Spurious translation from rRNA (DUF6467)"/>
</dbReference>
<gene>
    <name evidence="2" type="ORF">H5410_041239</name>
</gene>
<organism evidence="2 3">
    <name type="scientific">Solanum commersonii</name>
    <name type="common">Commerson's wild potato</name>
    <name type="synonym">Commerson's nightshade</name>
    <dbReference type="NCBI Taxonomy" id="4109"/>
    <lineage>
        <taxon>Eukaryota</taxon>
        <taxon>Viridiplantae</taxon>
        <taxon>Streptophyta</taxon>
        <taxon>Embryophyta</taxon>
        <taxon>Tracheophyta</taxon>
        <taxon>Spermatophyta</taxon>
        <taxon>Magnoliopsida</taxon>
        <taxon>eudicotyledons</taxon>
        <taxon>Gunneridae</taxon>
        <taxon>Pentapetalae</taxon>
        <taxon>asterids</taxon>
        <taxon>lamiids</taxon>
        <taxon>Solanales</taxon>
        <taxon>Solanaceae</taxon>
        <taxon>Solanoideae</taxon>
        <taxon>Solaneae</taxon>
        <taxon>Solanum</taxon>
    </lineage>
</organism>
<evidence type="ECO:0000256" key="1">
    <source>
        <dbReference type="SAM" id="MobiDB-lite"/>
    </source>
</evidence>
<name>A0A9J5XSF3_SOLCO</name>
<evidence type="ECO:0000313" key="2">
    <source>
        <dbReference type="EMBL" id="KAG5590725.1"/>
    </source>
</evidence>
<keyword evidence="3" id="KW-1185">Reference proteome</keyword>
<evidence type="ECO:0000313" key="3">
    <source>
        <dbReference type="Proteomes" id="UP000824120"/>
    </source>
</evidence>
<protein>
    <submittedName>
        <fullName evidence="2">Uncharacterized protein</fullName>
    </submittedName>
</protein>
<dbReference type="AlphaFoldDB" id="A0A9J5XSF3"/>
<proteinExistence type="predicted"/>
<dbReference type="OrthoDB" id="1690264at2759"/>
<feature type="non-terminal residue" evidence="2">
    <location>
        <position position="1"/>
    </location>
</feature>
<dbReference type="Proteomes" id="UP000824120">
    <property type="component" value="Chromosome 8"/>
</dbReference>